<evidence type="ECO:0000259" key="3">
    <source>
        <dbReference type="Pfam" id="PF13529"/>
    </source>
</evidence>
<comment type="caution">
    <text evidence="4">The sequence shown here is derived from an EMBL/GenBank/DDBJ whole genome shotgun (WGS) entry which is preliminary data.</text>
</comment>
<dbReference type="EMBL" id="NOZR01000029">
    <property type="protein sequence ID" value="OYN75434.1"/>
    <property type="molecule type" value="Genomic_DNA"/>
</dbReference>
<dbReference type="OrthoDB" id="461196at2"/>
<feature type="compositionally biased region" description="Low complexity" evidence="1">
    <location>
        <begin position="86"/>
        <end position="113"/>
    </location>
</feature>
<accession>A0A255D871</accession>
<dbReference type="InterPro" id="IPR039564">
    <property type="entry name" value="Peptidase_C39-like"/>
</dbReference>
<dbReference type="Pfam" id="PF13529">
    <property type="entry name" value="Peptidase_C39_2"/>
    <property type="match status" value="1"/>
</dbReference>
<dbReference type="Proteomes" id="UP000216063">
    <property type="component" value="Unassembled WGS sequence"/>
</dbReference>
<feature type="domain" description="Peptidase C39-like" evidence="3">
    <location>
        <begin position="218"/>
        <end position="347"/>
    </location>
</feature>
<protein>
    <recommendedName>
        <fullName evidence="3">Peptidase C39-like domain-containing protein</fullName>
    </recommendedName>
</protein>
<keyword evidence="5" id="KW-1185">Reference proteome</keyword>
<feature type="chain" id="PRO_5039651870" description="Peptidase C39-like domain-containing protein" evidence="2">
    <location>
        <begin position="35"/>
        <end position="393"/>
    </location>
</feature>
<dbReference type="AlphaFoldDB" id="A0A255D871"/>
<evidence type="ECO:0000256" key="2">
    <source>
        <dbReference type="SAM" id="SignalP"/>
    </source>
</evidence>
<reference evidence="4 5" key="1">
    <citation type="submission" date="2017-07" db="EMBL/GenBank/DDBJ databases">
        <title>The new phylogeny of genus Mycobacterium.</title>
        <authorList>
            <person name="Tortoli E."/>
            <person name="Trovato A."/>
            <person name="Cirillo D.M."/>
        </authorList>
    </citation>
    <scope>NUCLEOTIDE SEQUENCE [LARGE SCALE GENOMIC DNA]</scope>
    <source>
        <strain evidence="4 5">ATCC 33027</strain>
    </source>
</reference>
<sequence>MTSINRAGRITMFGLSVGAGLLIASGAGTAVASAAPDDSGHGSASSSPASSSTSSTARSHRSATGTSAKPAATPAVSTGSDAAAPAVRLQTTRTTTAASPSAVSTLTAPTSAAGENTITPTASRKQATAKRAAALPTPDQVQQAITAGLDTARRRLDDLREKIQTLIQNQIIGFQDNLVVLRIDLERIFNPNKQIIYGNLANAQYWAVQGAQTANLMAAAMVISALTGQTVTAQSIVDEAMNTDSVARPGRAMYLGPGTGDWVWASDAVQLMENHGLKVTTVYYTKSQEQRALDTVESALSQGKSVIVSINGTVVTTGDADQGTWTTEHQAVLLGINITKNLVYLNDGANPQGQNLTMSIEDFLDAWQASRYTAIIVELAPVTAQATDATLAA</sequence>
<evidence type="ECO:0000313" key="5">
    <source>
        <dbReference type="Proteomes" id="UP000216063"/>
    </source>
</evidence>
<feature type="compositionally biased region" description="Polar residues" evidence="1">
    <location>
        <begin position="114"/>
        <end position="126"/>
    </location>
</feature>
<feature type="signal peptide" evidence="2">
    <location>
        <begin position="1"/>
        <end position="34"/>
    </location>
</feature>
<organism evidence="4 5">
    <name type="scientific">Mycolicibacterium sphagni</name>
    <dbReference type="NCBI Taxonomy" id="1786"/>
    <lineage>
        <taxon>Bacteria</taxon>
        <taxon>Bacillati</taxon>
        <taxon>Actinomycetota</taxon>
        <taxon>Actinomycetes</taxon>
        <taxon>Mycobacteriales</taxon>
        <taxon>Mycobacteriaceae</taxon>
        <taxon>Mycolicibacterium</taxon>
    </lineage>
</organism>
<gene>
    <name evidence="4" type="ORF">CG716_25660</name>
</gene>
<evidence type="ECO:0000256" key="1">
    <source>
        <dbReference type="SAM" id="MobiDB-lite"/>
    </source>
</evidence>
<dbReference type="Gene3D" id="3.90.70.10">
    <property type="entry name" value="Cysteine proteinases"/>
    <property type="match status" value="1"/>
</dbReference>
<feature type="region of interest" description="Disordered" evidence="1">
    <location>
        <begin position="32"/>
        <end position="139"/>
    </location>
</feature>
<feature type="compositionally biased region" description="Low complexity" evidence="1">
    <location>
        <begin position="32"/>
        <end position="68"/>
    </location>
</feature>
<evidence type="ECO:0000313" key="4">
    <source>
        <dbReference type="EMBL" id="OYN75434.1"/>
    </source>
</evidence>
<name>A0A255D871_9MYCO</name>
<proteinExistence type="predicted"/>
<keyword evidence="2" id="KW-0732">Signal</keyword>